<organism evidence="1">
    <name type="scientific">Lygus hesperus</name>
    <name type="common">Western plant bug</name>
    <dbReference type="NCBI Taxonomy" id="30085"/>
    <lineage>
        <taxon>Eukaryota</taxon>
        <taxon>Metazoa</taxon>
        <taxon>Ecdysozoa</taxon>
        <taxon>Arthropoda</taxon>
        <taxon>Hexapoda</taxon>
        <taxon>Insecta</taxon>
        <taxon>Pterygota</taxon>
        <taxon>Neoptera</taxon>
        <taxon>Paraneoptera</taxon>
        <taxon>Hemiptera</taxon>
        <taxon>Heteroptera</taxon>
        <taxon>Panheteroptera</taxon>
        <taxon>Cimicomorpha</taxon>
        <taxon>Miridae</taxon>
        <taxon>Mirini</taxon>
        <taxon>Lygus</taxon>
    </lineage>
</organism>
<reference evidence="1" key="2">
    <citation type="submission" date="2014-07" db="EMBL/GenBank/DDBJ databases">
        <authorList>
            <person name="Hull J."/>
        </authorList>
    </citation>
    <scope>NUCLEOTIDE SEQUENCE</scope>
</reference>
<dbReference type="AlphaFoldDB" id="A0A0A9Y813"/>
<feature type="non-terminal residue" evidence="1">
    <location>
        <position position="122"/>
    </location>
</feature>
<proteinExistence type="predicted"/>
<dbReference type="EMBL" id="GBHO01015285">
    <property type="protein sequence ID" value="JAG28319.1"/>
    <property type="molecule type" value="Transcribed_RNA"/>
</dbReference>
<gene>
    <name evidence="1" type="primary">OTOG_0</name>
    <name evidence="1" type="ORF">CM83_100365</name>
</gene>
<accession>A0A0A9Y813</accession>
<evidence type="ECO:0000313" key="1">
    <source>
        <dbReference type="EMBL" id="JAG28319.1"/>
    </source>
</evidence>
<reference evidence="1" key="1">
    <citation type="journal article" date="2014" name="PLoS ONE">
        <title>Transcriptome-Based Identification of ABC Transporters in the Western Tarnished Plant Bug Lygus hesperus.</title>
        <authorList>
            <person name="Hull J.J."/>
            <person name="Chaney K."/>
            <person name="Geib S.M."/>
            <person name="Fabrick J.A."/>
            <person name="Brent C.S."/>
            <person name="Walsh D."/>
            <person name="Lavine L.C."/>
        </authorList>
    </citation>
    <scope>NUCLEOTIDE SEQUENCE</scope>
</reference>
<sequence length="122" mass="13664">MPRTLEEIRRDACYNSETQAMTKPLLAGEKCCCATPEGCFRYPPEDDGTTITRLAAPPKKTLWPQCSDCGEKHPSPTDDLLNKDVVERMKRAQVQPVRQPAGKTGCQWPNPCQADCFEDHGR</sequence>
<name>A0A0A9Y813_LYGHE</name>
<protein>
    <submittedName>
        <fullName evidence="1">Otogelin</fullName>
    </submittedName>
</protein>